<protein>
    <recommendedName>
        <fullName evidence="3">DUF4288 domain-containing protein</fullName>
    </recommendedName>
</protein>
<accession>A0ABQ4EEY5</accession>
<evidence type="ECO:0008006" key="3">
    <source>
        <dbReference type="Google" id="ProtNLM"/>
    </source>
</evidence>
<dbReference type="Proteomes" id="UP000646749">
    <property type="component" value="Unassembled WGS sequence"/>
</dbReference>
<dbReference type="EMBL" id="BONW01000057">
    <property type="protein sequence ID" value="GIG93292.1"/>
    <property type="molecule type" value="Genomic_DNA"/>
</dbReference>
<proteinExistence type="predicted"/>
<comment type="caution">
    <text evidence="1">The sequence shown here is derived from an EMBL/GenBank/DDBJ whole genome shotgun (WGS) entry which is preliminary data.</text>
</comment>
<name>A0ABQ4EEY5_9ACTN</name>
<keyword evidence="2" id="KW-1185">Reference proteome</keyword>
<sequence>MASSGDEALQDEVGWFAVRCVFRVGADSASQLYEERLTLWRARGFDQAVALAEDEALGYAAEQTGVDYLGFAQAYWLFDEPGHGAEVFSLIRASELEPSAYLTRFFDTGEERQGDLVDGA</sequence>
<dbReference type="RefSeq" id="WP_203871564.1">
    <property type="nucleotide sequence ID" value="NZ_BONW01000057.1"/>
</dbReference>
<organism evidence="1 2">
    <name type="scientific">Plantactinospora endophytica</name>
    <dbReference type="NCBI Taxonomy" id="673535"/>
    <lineage>
        <taxon>Bacteria</taxon>
        <taxon>Bacillati</taxon>
        <taxon>Actinomycetota</taxon>
        <taxon>Actinomycetes</taxon>
        <taxon>Micromonosporales</taxon>
        <taxon>Micromonosporaceae</taxon>
        <taxon>Plantactinospora</taxon>
    </lineage>
</organism>
<evidence type="ECO:0000313" key="1">
    <source>
        <dbReference type="EMBL" id="GIG93292.1"/>
    </source>
</evidence>
<gene>
    <name evidence="1" type="ORF">Pen02_82280</name>
</gene>
<reference evidence="1 2" key="1">
    <citation type="submission" date="2021-01" db="EMBL/GenBank/DDBJ databases">
        <title>Whole genome shotgun sequence of Plantactinospora endophytica NBRC 110450.</title>
        <authorList>
            <person name="Komaki H."/>
            <person name="Tamura T."/>
        </authorList>
    </citation>
    <scope>NUCLEOTIDE SEQUENCE [LARGE SCALE GENOMIC DNA]</scope>
    <source>
        <strain evidence="1 2">NBRC 110450</strain>
    </source>
</reference>
<evidence type="ECO:0000313" key="2">
    <source>
        <dbReference type="Proteomes" id="UP000646749"/>
    </source>
</evidence>